<dbReference type="Pfam" id="PF12172">
    <property type="entry name" value="zf-ChsH2"/>
    <property type="match status" value="1"/>
</dbReference>
<dbReference type="InterPro" id="IPR002878">
    <property type="entry name" value="ChsH2_C"/>
</dbReference>
<sequence length="140" mass="15378">MESPLPKPVANGDSLPYWNGARAQKLLIRKCQDCGELHFMPRLLCPTCWSENLEWVEAKGKGTIHSFTVIRRASSADFASQVPYVVALIDLEEGPRMLTNILGKDALSTSIGDSVQVTFEDRGDGSMVPQFSRVLPEGAI</sequence>
<dbReference type="PANTHER" id="PTHR34075:SF5">
    <property type="entry name" value="BLR3430 PROTEIN"/>
    <property type="match status" value="1"/>
</dbReference>
<dbReference type="PANTHER" id="PTHR34075">
    <property type="entry name" value="BLR3430 PROTEIN"/>
    <property type="match status" value="1"/>
</dbReference>
<evidence type="ECO:0000313" key="3">
    <source>
        <dbReference type="EMBL" id="SAL71723.1"/>
    </source>
</evidence>
<dbReference type="SUPFAM" id="SSF50249">
    <property type="entry name" value="Nucleic acid-binding proteins"/>
    <property type="match status" value="1"/>
</dbReference>
<evidence type="ECO:0000259" key="1">
    <source>
        <dbReference type="Pfam" id="PF01796"/>
    </source>
</evidence>
<dbReference type="InterPro" id="IPR052513">
    <property type="entry name" value="Thioester_dehydratase-like"/>
</dbReference>
<dbReference type="OrthoDB" id="5514845at2"/>
<dbReference type="Proteomes" id="UP000054683">
    <property type="component" value="Unassembled WGS sequence"/>
</dbReference>
<name>A0A158JT87_9BURK</name>
<feature type="domain" description="ChsH2 rubredoxin-like zinc ribbon" evidence="2">
    <location>
        <begin position="18"/>
        <end position="54"/>
    </location>
</feature>
<dbReference type="EMBL" id="FCOK02000115">
    <property type="protein sequence ID" value="SAL71723.1"/>
    <property type="molecule type" value="Genomic_DNA"/>
</dbReference>
<gene>
    <name evidence="3" type="ORF">AWB69_08684</name>
</gene>
<evidence type="ECO:0000259" key="2">
    <source>
        <dbReference type="Pfam" id="PF12172"/>
    </source>
</evidence>
<accession>A0A158JT87</accession>
<organism evidence="3 4">
    <name type="scientific">Caballeronia udeis</name>
    <dbReference type="NCBI Taxonomy" id="1232866"/>
    <lineage>
        <taxon>Bacteria</taxon>
        <taxon>Pseudomonadati</taxon>
        <taxon>Pseudomonadota</taxon>
        <taxon>Betaproteobacteria</taxon>
        <taxon>Burkholderiales</taxon>
        <taxon>Burkholderiaceae</taxon>
        <taxon>Caballeronia</taxon>
    </lineage>
</organism>
<dbReference type="Gene3D" id="6.10.30.10">
    <property type="match status" value="1"/>
</dbReference>
<evidence type="ECO:0000313" key="4">
    <source>
        <dbReference type="Proteomes" id="UP000054683"/>
    </source>
</evidence>
<dbReference type="InterPro" id="IPR012340">
    <property type="entry name" value="NA-bd_OB-fold"/>
</dbReference>
<evidence type="ECO:0008006" key="5">
    <source>
        <dbReference type="Google" id="ProtNLM"/>
    </source>
</evidence>
<dbReference type="AlphaFoldDB" id="A0A158JT87"/>
<reference evidence="3 4" key="1">
    <citation type="submission" date="2016-01" db="EMBL/GenBank/DDBJ databases">
        <authorList>
            <person name="Oliw E.H."/>
        </authorList>
    </citation>
    <scope>NUCLEOTIDE SEQUENCE [LARGE SCALE GENOMIC DNA]</scope>
    <source>
        <strain evidence="3">LMG 27134</strain>
    </source>
</reference>
<feature type="domain" description="ChsH2 C-terminal OB-fold" evidence="1">
    <location>
        <begin position="55"/>
        <end position="120"/>
    </location>
</feature>
<protein>
    <recommendedName>
        <fullName evidence="5">Zn-ribbon domain-containing OB-fold protein</fullName>
    </recommendedName>
</protein>
<dbReference type="RefSeq" id="WP_062092724.1">
    <property type="nucleotide sequence ID" value="NZ_FCOK02000115.1"/>
</dbReference>
<dbReference type="Pfam" id="PF01796">
    <property type="entry name" value="OB_ChsH2_C"/>
    <property type="match status" value="1"/>
</dbReference>
<proteinExistence type="predicted"/>
<dbReference type="InterPro" id="IPR022002">
    <property type="entry name" value="ChsH2_Znr"/>
</dbReference>